<dbReference type="Proteomes" id="UP000006044">
    <property type="component" value="Unassembled WGS sequence"/>
</dbReference>
<reference evidence="1 2" key="1">
    <citation type="submission" date="2012-08" db="EMBL/GenBank/DDBJ databases">
        <title>The Genome Sequence of Barnesiella intestinihominis YIT 11860.</title>
        <authorList>
            <consortium name="The Broad Institute Genome Sequencing Platform"/>
            <person name="Earl A."/>
            <person name="Ward D."/>
            <person name="Feldgarden M."/>
            <person name="Gevers D."/>
            <person name="Morotomi M."/>
            <person name="Walker B."/>
            <person name="Young S.K."/>
            <person name="Zeng Q."/>
            <person name="Gargeya S."/>
            <person name="Fitzgerald M."/>
            <person name="Haas B."/>
            <person name="Abouelleil A."/>
            <person name="Alvarado L."/>
            <person name="Arachchi H.M."/>
            <person name="Berlin A.M."/>
            <person name="Chapman S.B."/>
            <person name="Goldberg J."/>
            <person name="Griggs A."/>
            <person name="Gujja S."/>
            <person name="Hansen M."/>
            <person name="Howarth C."/>
            <person name="Imamovic A."/>
            <person name="Larimer J."/>
            <person name="McCowen C."/>
            <person name="Montmayeur A."/>
            <person name="Murphy C."/>
            <person name="Neiman D."/>
            <person name="Pearson M."/>
            <person name="Priest M."/>
            <person name="Roberts A."/>
            <person name="Saif S."/>
            <person name="Shea T."/>
            <person name="Sisk P."/>
            <person name="Sykes S."/>
            <person name="Wortman J."/>
            <person name="Nusbaum C."/>
            <person name="Birren B."/>
        </authorList>
    </citation>
    <scope>NUCLEOTIDE SEQUENCE [LARGE SCALE GENOMIC DNA]</scope>
    <source>
        <strain evidence="1 2">YIT 11860</strain>
    </source>
</reference>
<comment type="caution">
    <text evidence="1">The sequence shown here is derived from an EMBL/GenBank/DDBJ whole genome shotgun (WGS) entry which is preliminary data.</text>
</comment>
<proteinExistence type="predicted"/>
<organism evidence="1 2">
    <name type="scientific">Barnesiella intestinihominis YIT 11860</name>
    <dbReference type="NCBI Taxonomy" id="742726"/>
    <lineage>
        <taxon>Bacteria</taxon>
        <taxon>Pseudomonadati</taxon>
        <taxon>Bacteroidota</taxon>
        <taxon>Bacteroidia</taxon>
        <taxon>Bacteroidales</taxon>
        <taxon>Barnesiellaceae</taxon>
        <taxon>Barnesiella</taxon>
    </lineage>
</organism>
<evidence type="ECO:0000313" key="2">
    <source>
        <dbReference type="Proteomes" id="UP000006044"/>
    </source>
</evidence>
<protein>
    <submittedName>
        <fullName evidence="1">Uncharacterized protein</fullName>
    </submittedName>
</protein>
<sequence length="36" mass="4341">MVFNTYLLLNTKIVDEKKAEKYKSSQFVNFDNLRKD</sequence>
<gene>
    <name evidence="1" type="ORF">HMPREF9448_01527</name>
</gene>
<dbReference type="AlphaFoldDB" id="K0WYH3"/>
<dbReference type="EMBL" id="ADLE01000009">
    <property type="protein sequence ID" value="EJZ64267.1"/>
    <property type="molecule type" value="Genomic_DNA"/>
</dbReference>
<dbReference type="HOGENOM" id="CLU_3354781_0_0_10"/>
<name>K0WYH3_9BACT</name>
<accession>K0WYH3</accession>
<keyword evidence="2" id="KW-1185">Reference proteome</keyword>
<evidence type="ECO:0000313" key="1">
    <source>
        <dbReference type="EMBL" id="EJZ64267.1"/>
    </source>
</evidence>